<evidence type="ECO:0000256" key="3">
    <source>
        <dbReference type="ARBA" id="ARBA00022643"/>
    </source>
</evidence>
<dbReference type="Proteomes" id="UP000199708">
    <property type="component" value="Unassembled WGS sequence"/>
</dbReference>
<keyword evidence="7" id="KW-1185">Reference proteome</keyword>
<feature type="domain" description="Flavin reductase like" evidence="5">
    <location>
        <begin position="20"/>
        <end position="173"/>
    </location>
</feature>
<keyword evidence="3" id="KW-0288">FMN</keyword>
<dbReference type="STRING" id="120956.SAMN05421791_10285"/>
<dbReference type="EMBL" id="FNCK01000002">
    <property type="protein sequence ID" value="SDF97734.1"/>
    <property type="molecule type" value="Genomic_DNA"/>
</dbReference>
<dbReference type="RefSeq" id="WP_090289178.1">
    <property type="nucleotide sequence ID" value="NZ_FNCK01000002.1"/>
</dbReference>
<protein>
    <submittedName>
        <fullName evidence="6">NADH-FMN oxidoreductase RutF, flavin reductase (DIM6/NTAB) family</fullName>
    </submittedName>
</protein>
<evidence type="ECO:0000256" key="2">
    <source>
        <dbReference type="ARBA" id="ARBA00022630"/>
    </source>
</evidence>
<dbReference type="OrthoDB" id="9794638at2"/>
<dbReference type="GO" id="GO:0016646">
    <property type="term" value="F:oxidoreductase activity, acting on the CH-NH group of donors, NAD or NADP as acceptor"/>
    <property type="evidence" value="ECO:0007669"/>
    <property type="project" value="UniProtKB-ARBA"/>
</dbReference>
<reference evidence="6 7" key="1">
    <citation type="submission" date="2016-10" db="EMBL/GenBank/DDBJ databases">
        <authorList>
            <person name="de Groot N.N."/>
        </authorList>
    </citation>
    <scope>NUCLEOTIDE SEQUENCE [LARGE SCALE GENOMIC DNA]</scope>
    <source>
        <strain evidence="6 7">ATCC BAA-466</strain>
    </source>
</reference>
<dbReference type="SUPFAM" id="SSF50475">
    <property type="entry name" value="FMN-binding split barrel"/>
    <property type="match status" value="1"/>
</dbReference>
<keyword evidence="2" id="KW-0285">Flavoprotein</keyword>
<dbReference type="SMART" id="SM00903">
    <property type="entry name" value="Flavin_Reduct"/>
    <property type="match status" value="1"/>
</dbReference>
<dbReference type="PANTHER" id="PTHR33798:SF5">
    <property type="entry name" value="FLAVIN REDUCTASE LIKE DOMAIN-CONTAINING PROTEIN"/>
    <property type="match status" value="1"/>
</dbReference>
<sequence length="203" mass="22886">MLSFNVTELTQKEQYKLLIGSVIPRPVALIASLNDDQSINLAPFSYFNMVSYNPPILMVSVQRKGKMKDTARNILANKEAVFHVVSQENLADVNQTASNLPKNKSELELTQFTLASSHSIQTPGIAEMKVRYETVLHQHIEIPSTHPQFIAADLLLMRVVHFHLSEEVYQNTYILADQLKPISRLAGNDYATLGDIIQLERPE</sequence>
<dbReference type="Gene3D" id="2.30.110.10">
    <property type="entry name" value="Electron Transport, Fmn-binding Protein, Chain A"/>
    <property type="match status" value="1"/>
</dbReference>
<dbReference type="InterPro" id="IPR012349">
    <property type="entry name" value="Split_barrel_FMN-bd"/>
</dbReference>
<dbReference type="Pfam" id="PF01613">
    <property type="entry name" value="Flavin_Reduct"/>
    <property type="match status" value="1"/>
</dbReference>
<organism evidence="6 7">
    <name type="scientific">Facklamia miroungae</name>
    <dbReference type="NCBI Taxonomy" id="120956"/>
    <lineage>
        <taxon>Bacteria</taxon>
        <taxon>Bacillati</taxon>
        <taxon>Bacillota</taxon>
        <taxon>Bacilli</taxon>
        <taxon>Lactobacillales</taxon>
        <taxon>Aerococcaceae</taxon>
        <taxon>Facklamia</taxon>
    </lineage>
</organism>
<evidence type="ECO:0000256" key="1">
    <source>
        <dbReference type="ARBA" id="ARBA00001917"/>
    </source>
</evidence>
<comment type="cofactor">
    <cofactor evidence="1">
        <name>FMN</name>
        <dbReference type="ChEBI" id="CHEBI:58210"/>
    </cofactor>
</comment>
<comment type="similarity">
    <text evidence="4">Belongs to the flavoredoxin family.</text>
</comment>
<dbReference type="AlphaFoldDB" id="A0A1G7QGU5"/>
<evidence type="ECO:0000259" key="5">
    <source>
        <dbReference type="SMART" id="SM00903"/>
    </source>
</evidence>
<proteinExistence type="inferred from homology"/>
<dbReference type="GO" id="GO:0010181">
    <property type="term" value="F:FMN binding"/>
    <property type="evidence" value="ECO:0007669"/>
    <property type="project" value="InterPro"/>
</dbReference>
<accession>A0A1G7QGU5</accession>
<evidence type="ECO:0000256" key="4">
    <source>
        <dbReference type="ARBA" id="ARBA00038054"/>
    </source>
</evidence>
<evidence type="ECO:0000313" key="6">
    <source>
        <dbReference type="EMBL" id="SDF97734.1"/>
    </source>
</evidence>
<name>A0A1G7QGU5_9LACT</name>
<evidence type="ECO:0000313" key="7">
    <source>
        <dbReference type="Proteomes" id="UP000199708"/>
    </source>
</evidence>
<dbReference type="PANTHER" id="PTHR33798">
    <property type="entry name" value="FLAVOPROTEIN OXYGENASE"/>
    <property type="match status" value="1"/>
</dbReference>
<gene>
    <name evidence="6" type="ORF">SAMN05421791_10285</name>
</gene>
<dbReference type="InterPro" id="IPR002563">
    <property type="entry name" value="Flavin_Rdtase-like_dom"/>
</dbReference>